<evidence type="ECO:0000313" key="8">
    <source>
        <dbReference type="Proteomes" id="UP001205105"/>
    </source>
</evidence>
<dbReference type="PANTHER" id="PTHR33209:SF1">
    <property type="entry name" value="PEPTIDASE S49 DOMAIN-CONTAINING PROTEIN"/>
    <property type="match status" value="1"/>
</dbReference>
<keyword evidence="4" id="KW-0720">Serine protease</keyword>
<proteinExistence type="inferred from homology"/>
<keyword evidence="8" id="KW-1185">Reference proteome</keyword>
<evidence type="ECO:0000256" key="3">
    <source>
        <dbReference type="ARBA" id="ARBA00022801"/>
    </source>
</evidence>
<name>A0AAD5GZS2_9CHLO</name>
<dbReference type="Proteomes" id="UP001205105">
    <property type="component" value="Unassembled WGS sequence"/>
</dbReference>
<evidence type="ECO:0000256" key="2">
    <source>
        <dbReference type="ARBA" id="ARBA00022670"/>
    </source>
</evidence>
<feature type="non-terminal residue" evidence="7">
    <location>
        <position position="425"/>
    </location>
</feature>
<dbReference type="AlphaFoldDB" id="A0AAD5GZS2"/>
<dbReference type="InterPro" id="IPR047217">
    <property type="entry name" value="S49_SppA_67K_type_N"/>
</dbReference>
<comment type="similarity">
    <text evidence="1">Belongs to the peptidase S49 family.</text>
</comment>
<dbReference type="Gene3D" id="3.90.226.10">
    <property type="entry name" value="2-enoyl-CoA Hydratase, Chain A, domain 1"/>
    <property type="match status" value="2"/>
</dbReference>
<protein>
    <recommendedName>
        <fullName evidence="6">Peptidase S49 domain-containing protein</fullName>
    </recommendedName>
</protein>
<gene>
    <name evidence="7" type="ORF">COHA_010351</name>
</gene>
<evidence type="ECO:0000256" key="4">
    <source>
        <dbReference type="ARBA" id="ARBA00022825"/>
    </source>
</evidence>
<feature type="compositionally biased region" description="Low complexity" evidence="5">
    <location>
        <begin position="45"/>
        <end position="78"/>
    </location>
</feature>
<sequence>MATVAFQITAAGATGRLQRAGRPAGAPRTLRAARLQHLRVRSAAEEPATTTPADEAPAAATNGAAEAQHSEAAASSQANGASFATVTVEALPEQELVWTEPSGGDKAWTSWKLLWALPWRRFKSGSVLTLKLSGAIAEQPQGRFSPTQSLPALCESLRKAALDPRIKGVVVKVDPLATGWGKLQELRRHVEHFRQSGKFAIAYIERAGEKEYYLASAFSEIYAPPSASLSLRGMSVAGTFLRGALEKVGVEPEVRRIGKYKSAGDQLLRVDMSEAQREQLNALLDDMYETWVTDVAASLGKTREEVEALLDEGVYDMRVYKERGFVTDLVYECELEELLKKRTETEEGKELRKVGGGGGGGVVGLVGYKKYSRVSPTAFGLSGGRKAIAVVRTAGAITGTASGGTGSSITSPAVIGQLRALKKDK</sequence>
<reference evidence="7" key="1">
    <citation type="submission" date="2020-11" db="EMBL/GenBank/DDBJ databases">
        <title>Chlorella ohadii genome sequencing and assembly.</title>
        <authorList>
            <person name="Murik O."/>
            <person name="Treves H."/>
            <person name="Kedem I."/>
            <person name="Shotland Y."/>
            <person name="Kaplan A."/>
        </authorList>
    </citation>
    <scope>NUCLEOTIDE SEQUENCE</scope>
    <source>
        <strain evidence="7">1</strain>
    </source>
</reference>
<keyword evidence="2" id="KW-0645">Protease</keyword>
<evidence type="ECO:0000259" key="6">
    <source>
        <dbReference type="Pfam" id="PF01343"/>
    </source>
</evidence>
<dbReference type="GO" id="GO:0006508">
    <property type="term" value="P:proteolysis"/>
    <property type="evidence" value="ECO:0007669"/>
    <property type="project" value="UniProtKB-KW"/>
</dbReference>
<dbReference type="Pfam" id="PF01343">
    <property type="entry name" value="Peptidase_S49"/>
    <property type="match status" value="1"/>
</dbReference>
<dbReference type="CDD" id="cd07018">
    <property type="entry name" value="S49_SppA_67K_type"/>
    <property type="match status" value="1"/>
</dbReference>
<dbReference type="InterPro" id="IPR029045">
    <property type="entry name" value="ClpP/crotonase-like_dom_sf"/>
</dbReference>
<comment type="caution">
    <text evidence="7">The sequence shown here is derived from an EMBL/GenBank/DDBJ whole genome shotgun (WGS) entry which is preliminary data.</text>
</comment>
<dbReference type="InterPro" id="IPR002142">
    <property type="entry name" value="Peptidase_S49"/>
</dbReference>
<dbReference type="GO" id="GO:0008236">
    <property type="term" value="F:serine-type peptidase activity"/>
    <property type="evidence" value="ECO:0007669"/>
    <property type="project" value="UniProtKB-KW"/>
</dbReference>
<evidence type="ECO:0000256" key="5">
    <source>
        <dbReference type="SAM" id="MobiDB-lite"/>
    </source>
</evidence>
<accession>A0AAD5GZS2</accession>
<dbReference type="EMBL" id="JADXDR010000229">
    <property type="protein sequence ID" value="KAI7835773.1"/>
    <property type="molecule type" value="Genomic_DNA"/>
</dbReference>
<keyword evidence="3" id="KW-0378">Hydrolase</keyword>
<organism evidence="7 8">
    <name type="scientific">Chlorella ohadii</name>
    <dbReference type="NCBI Taxonomy" id="2649997"/>
    <lineage>
        <taxon>Eukaryota</taxon>
        <taxon>Viridiplantae</taxon>
        <taxon>Chlorophyta</taxon>
        <taxon>core chlorophytes</taxon>
        <taxon>Trebouxiophyceae</taxon>
        <taxon>Chlorellales</taxon>
        <taxon>Chlorellaceae</taxon>
        <taxon>Chlorella clade</taxon>
        <taxon>Chlorella</taxon>
    </lineage>
</organism>
<feature type="region of interest" description="Disordered" evidence="5">
    <location>
        <begin position="42"/>
        <end position="78"/>
    </location>
</feature>
<feature type="domain" description="Peptidase S49" evidence="6">
    <location>
        <begin position="193"/>
        <end position="341"/>
    </location>
</feature>
<evidence type="ECO:0000256" key="1">
    <source>
        <dbReference type="ARBA" id="ARBA00008683"/>
    </source>
</evidence>
<dbReference type="SUPFAM" id="SSF52096">
    <property type="entry name" value="ClpP/crotonase"/>
    <property type="match status" value="1"/>
</dbReference>
<evidence type="ECO:0000313" key="7">
    <source>
        <dbReference type="EMBL" id="KAI7835773.1"/>
    </source>
</evidence>
<dbReference type="PANTHER" id="PTHR33209">
    <property type="entry name" value="PROTEASE 4"/>
    <property type="match status" value="1"/>
</dbReference>